<dbReference type="GO" id="GO:0015288">
    <property type="term" value="F:porin activity"/>
    <property type="evidence" value="ECO:0007669"/>
    <property type="project" value="UniProtKB-KW"/>
</dbReference>
<comment type="caution">
    <text evidence="11">The sequence shown here is derived from an EMBL/GenBank/DDBJ whole genome shotgun (WGS) entry which is preliminary data.</text>
</comment>
<proteinExistence type="inferred from homology"/>
<accession>A0A7W6J4W6</accession>
<keyword evidence="2 10" id="KW-0813">Transport</keyword>
<keyword evidence="8 10" id="KW-0472">Membrane</keyword>
<comment type="similarity">
    <text evidence="1 10">Belongs to the alphaproteobacteria porin family.</text>
</comment>
<keyword evidence="6 10" id="KW-0406">Ion transport</keyword>
<dbReference type="GO" id="GO:0046930">
    <property type="term" value="C:pore complex"/>
    <property type="evidence" value="ECO:0007669"/>
    <property type="project" value="UniProtKB-KW"/>
</dbReference>
<feature type="signal peptide" evidence="10">
    <location>
        <begin position="1"/>
        <end position="22"/>
    </location>
</feature>
<dbReference type="GO" id="GO:0009279">
    <property type="term" value="C:cell outer membrane"/>
    <property type="evidence" value="ECO:0007669"/>
    <property type="project" value="UniProtKB-SubCell"/>
</dbReference>
<evidence type="ECO:0000256" key="7">
    <source>
        <dbReference type="ARBA" id="ARBA00023114"/>
    </source>
</evidence>
<name>A0A7W6J4W6_9HYPH</name>
<protein>
    <recommendedName>
        <fullName evidence="10">Porin</fullName>
    </recommendedName>
</protein>
<dbReference type="Pfam" id="PF02530">
    <property type="entry name" value="Porin_2"/>
    <property type="match status" value="1"/>
</dbReference>
<evidence type="ECO:0000256" key="10">
    <source>
        <dbReference type="RuleBase" id="RU364005"/>
    </source>
</evidence>
<evidence type="ECO:0000256" key="2">
    <source>
        <dbReference type="ARBA" id="ARBA00022448"/>
    </source>
</evidence>
<evidence type="ECO:0000313" key="12">
    <source>
        <dbReference type="Proteomes" id="UP000528286"/>
    </source>
</evidence>
<keyword evidence="7 10" id="KW-0626">Porin</keyword>
<evidence type="ECO:0000256" key="9">
    <source>
        <dbReference type="ARBA" id="ARBA00023237"/>
    </source>
</evidence>
<dbReference type="EMBL" id="JACIEZ010000003">
    <property type="protein sequence ID" value="MBB4064828.1"/>
    <property type="molecule type" value="Genomic_DNA"/>
</dbReference>
<dbReference type="InterPro" id="IPR003684">
    <property type="entry name" value="Porin_alphabac"/>
</dbReference>
<evidence type="ECO:0000256" key="1">
    <source>
        <dbReference type="ARBA" id="ARBA00009521"/>
    </source>
</evidence>
<dbReference type="GO" id="GO:0006811">
    <property type="term" value="P:monoatomic ion transport"/>
    <property type="evidence" value="ECO:0007669"/>
    <property type="project" value="UniProtKB-KW"/>
</dbReference>
<organism evidence="11 12">
    <name type="scientific">Gellertiella hungarica</name>
    <dbReference type="NCBI Taxonomy" id="1572859"/>
    <lineage>
        <taxon>Bacteria</taxon>
        <taxon>Pseudomonadati</taxon>
        <taxon>Pseudomonadota</taxon>
        <taxon>Alphaproteobacteria</taxon>
        <taxon>Hyphomicrobiales</taxon>
        <taxon>Rhizobiaceae</taxon>
        <taxon>Gellertiella</taxon>
    </lineage>
</organism>
<dbReference type="RefSeq" id="WP_183366130.1">
    <property type="nucleotide sequence ID" value="NZ_JACIEZ010000003.1"/>
</dbReference>
<comment type="subcellular location">
    <subcellularLocation>
        <location evidence="10">Cell outer membrane</location>
        <topology evidence="10">Multi-pass membrane protein</topology>
    </subcellularLocation>
</comment>
<evidence type="ECO:0000256" key="4">
    <source>
        <dbReference type="ARBA" id="ARBA00022692"/>
    </source>
</evidence>
<evidence type="ECO:0000256" key="8">
    <source>
        <dbReference type="ARBA" id="ARBA00023136"/>
    </source>
</evidence>
<keyword evidence="4 10" id="KW-0812">Transmembrane</keyword>
<evidence type="ECO:0000256" key="6">
    <source>
        <dbReference type="ARBA" id="ARBA00023065"/>
    </source>
</evidence>
<reference evidence="11 12" key="1">
    <citation type="submission" date="2020-08" db="EMBL/GenBank/DDBJ databases">
        <title>Genomic Encyclopedia of Type Strains, Phase IV (KMG-IV): sequencing the most valuable type-strain genomes for metagenomic binning, comparative biology and taxonomic classification.</title>
        <authorList>
            <person name="Goeker M."/>
        </authorList>
    </citation>
    <scope>NUCLEOTIDE SEQUENCE [LARGE SCALE GENOMIC DNA]</scope>
    <source>
        <strain evidence="11 12">DSM 29853</strain>
    </source>
</reference>
<gene>
    <name evidence="11" type="ORF">GGR23_002015</name>
</gene>
<keyword evidence="3 10" id="KW-1134">Transmembrane beta strand</keyword>
<evidence type="ECO:0000313" key="11">
    <source>
        <dbReference type="EMBL" id="MBB4064828.1"/>
    </source>
</evidence>
<dbReference type="AlphaFoldDB" id="A0A7W6J4W6"/>
<feature type="chain" id="PRO_5031597398" description="Porin" evidence="10">
    <location>
        <begin position="23"/>
        <end position="334"/>
    </location>
</feature>
<dbReference type="SUPFAM" id="SSF56935">
    <property type="entry name" value="Porins"/>
    <property type="match status" value="1"/>
</dbReference>
<comment type="function">
    <text evidence="10">Forms passive diffusion pores that allow small molecular weight hydrophilic materials across the outer membrane.</text>
</comment>
<keyword evidence="12" id="KW-1185">Reference proteome</keyword>
<evidence type="ECO:0000256" key="3">
    <source>
        <dbReference type="ARBA" id="ARBA00022452"/>
    </source>
</evidence>
<comment type="domain">
    <text evidence="10">Consists of 16-stranded beta-barrel sheets, with large surface-exposed loops, that form a transmembrane pore at the center of each barrel. The pore is partially ocluded by a peptide loop that folds into the pore lumen.</text>
</comment>
<dbReference type="Proteomes" id="UP000528286">
    <property type="component" value="Unassembled WGS sequence"/>
</dbReference>
<evidence type="ECO:0000256" key="5">
    <source>
        <dbReference type="ARBA" id="ARBA00022729"/>
    </source>
</evidence>
<keyword evidence="9 10" id="KW-0998">Cell outer membrane</keyword>
<sequence>MNIRNLVIGSALVVTSAHGAWAADAIVAAEPEPAEYVKVCDAFGTGYFYIPGTETCLQIGGYIRYDMRGGELLGLDTDGDGRGDAWSKRVRSQLKVSTAADTEYGALKTYAEVRFNNNDAASTSTSLYAAYIDFAGFHIGQDESTFVTFLGKAGSVLNDDLIPYGPYNAKMITYTFKADNLSIVGGVEDDNGAGDGYIPNAVLGAKYKTDSFSVGLIGAYDEGADAGAIKARVDGKVGNLSLFVMGAYNTGDVKNYYANWNGDWAIWGGGSYKMSDMATLNLQLSYDEKEEFAAAAGVGVKLASGFTITPEVAYMEKMSGANLWGGIVRFQRSF</sequence>
<keyword evidence="5 10" id="KW-0732">Signal</keyword>